<dbReference type="EnsemblMetazoa" id="XM_031922158">
    <property type="protein sequence ID" value="XP_031778018"/>
    <property type="gene ID" value="LOC100124009"/>
</dbReference>
<feature type="compositionally biased region" description="Basic and acidic residues" evidence="1">
    <location>
        <begin position="153"/>
        <end position="162"/>
    </location>
</feature>
<evidence type="ECO:0000259" key="2">
    <source>
        <dbReference type="PROSITE" id="PS50174"/>
    </source>
</evidence>
<feature type="region of interest" description="Disordered" evidence="1">
    <location>
        <begin position="1"/>
        <end position="25"/>
    </location>
</feature>
<evidence type="ECO:0000313" key="4">
    <source>
        <dbReference type="Proteomes" id="UP000002358"/>
    </source>
</evidence>
<dbReference type="PROSITE" id="PS50174">
    <property type="entry name" value="G_PATCH"/>
    <property type="match status" value="1"/>
</dbReference>
<keyword evidence="4" id="KW-1185">Reference proteome</keyword>
<dbReference type="Pfam" id="PF01585">
    <property type="entry name" value="G-patch"/>
    <property type="match status" value="1"/>
</dbReference>
<feature type="region of interest" description="Disordered" evidence="1">
    <location>
        <begin position="153"/>
        <end position="175"/>
    </location>
</feature>
<feature type="domain" description="G-patch" evidence="2">
    <location>
        <begin position="26"/>
        <end position="72"/>
    </location>
</feature>
<name>A0A7M7Q0D9_NASVI</name>
<dbReference type="KEGG" id="nvi:100124009"/>
<feature type="compositionally biased region" description="Basic residues" evidence="1">
    <location>
        <begin position="769"/>
        <end position="780"/>
    </location>
</feature>
<dbReference type="GO" id="GO:0010521">
    <property type="term" value="F:telomerase inhibitor activity"/>
    <property type="evidence" value="ECO:0007669"/>
    <property type="project" value="TreeGrafter"/>
</dbReference>
<dbReference type="GO" id="GO:0003676">
    <property type="term" value="F:nucleic acid binding"/>
    <property type="evidence" value="ECO:0007669"/>
    <property type="project" value="InterPro"/>
</dbReference>
<dbReference type="PANTHER" id="PTHR23149">
    <property type="entry name" value="G PATCH DOMAIN CONTAINING PROTEIN"/>
    <property type="match status" value="1"/>
</dbReference>
<feature type="region of interest" description="Disordered" evidence="1">
    <location>
        <begin position="690"/>
        <end position="782"/>
    </location>
</feature>
<reference evidence="3" key="1">
    <citation type="submission" date="2021-01" db="UniProtKB">
        <authorList>
            <consortium name="EnsemblMetazoa"/>
        </authorList>
    </citation>
    <scope>IDENTIFICATION</scope>
</reference>
<dbReference type="AlphaFoldDB" id="A0A7M7Q0D9"/>
<dbReference type="OrthoDB" id="29523at2759"/>
<evidence type="ECO:0000313" key="3">
    <source>
        <dbReference type="EnsemblMetazoa" id="XP_031778018"/>
    </source>
</evidence>
<organism evidence="3 4">
    <name type="scientific">Nasonia vitripennis</name>
    <name type="common">Parasitic wasp</name>
    <dbReference type="NCBI Taxonomy" id="7425"/>
    <lineage>
        <taxon>Eukaryota</taxon>
        <taxon>Metazoa</taxon>
        <taxon>Ecdysozoa</taxon>
        <taxon>Arthropoda</taxon>
        <taxon>Hexapoda</taxon>
        <taxon>Insecta</taxon>
        <taxon>Pterygota</taxon>
        <taxon>Neoptera</taxon>
        <taxon>Endopterygota</taxon>
        <taxon>Hymenoptera</taxon>
        <taxon>Apocrita</taxon>
        <taxon>Proctotrupomorpha</taxon>
        <taxon>Chalcidoidea</taxon>
        <taxon>Pteromalidae</taxon>
        <taxon>Pteromalinae</taxon>
        <taxon>Nasonia</taxon>
    </lineage>
</organism>
<dbReference type="SMART" id="SM00443">
    <property type="entry name" value="G_patch"/>
    <property type="match status" value="1"/>
</dbReference>
<feature type="compositionally biased region" description="Basic residues" evidence="1">
    <location>
        <begin position="703"/>
        <end position="714"/>
    </location>
</feature>
<accession>A0A7M7Q0D9</accession>
<dbReference type="GeneID" id="100124009"/>
<feature type="region of interest" description="Disordered" evidence="1">
    <location>
        <begin position="664"/>
        <end position="683"/>
    </location>
</feature>
<dbReference type="InterPro" id="IPR050656">
    <property type="entry name" value="PINX1"/>
</dbReference>
<dbReference type="RefSeq" id="XP_031778018.1">
    <property type="nucleotide sequence ID" value="XM_031922158.2"/>
</dbReference>
<dbReference type="GO" id="GO:0005730">
    <property type="term" value="C:nucleolus"/>
    <property type="evidence" value="ECO:0007669"/>
    <property type="project" value="TreeGrafter"/>
</dbReference>
<dbReference type="Proteomes" id="UP000002358">
    <property type="component" value="Chromosome 1"/>
</dbReference>
<feature type="compositionally biased region" description="Acidic residues" evidence="1">
    <location>
        <begin position="751"/>
        <end position="761"/>
    </location>
</feature>
<sequence length="942" mass="107128">MAMLAGPKRKQKWTLNPRGKHWSEDSNKFGQKMLEKMGWTSGKGLGAKEQGMVEHIRVKVKNDQVGIGFDKNRDDQWTEHQDDFNSFLQNLQKEQAGAPVEIPEEKEKVLSGKSLEERSKLSQKRVHYKKFTRGKDVNKYSTKDLANIFGKRDLNEKPVKEEKEEEDEKIYDPIGSQDHTAGILTIKGGNINDYFKKKLGYGEHDSVGNEKENSESESEQRVGFGFSAKSKSTFYVNDGVAAEKEDSDSATEKYAGFGFTKSSESKSKVKKHNNLNYVFDNPCLDLNILDEDSPVPRKIKTETVDIRSNETATPKKRKSEFIFDNVGLDLEYPDRPTPKKIKTESVFNGYENPALDLEKCKKNAKLESTNNRIENPALDIECVDGRTQKKSKKVKAELAVNGIENPVLDLECLDRPTPKKSKKIKEVEILTNGIENPALDLECPDRPTPKKSKKIKEVEILTNGIENPALDLECPDRPTPKKSKKVKEIEILTNGIENPALDLEISDRMTPKKSKKIKEVEILTNGIENPALDLEISDRMTPKKSKKIKEVEILTNGIENPALDLEIPTRSTPKKSKKSKEIEVLPTSFENPALDLNHHSNEVLSTSDFEVLRVTCGLENNALDLSDDNPSKKRVTFNDQVEYNTDTIKKKKKKRKLDKYEVVNDKLKKKGQSESEPVVFVNEGLDSEIINEEEIDNEINERKSKKGKRRRRERRMSQLETIQEAPELENSNETPELAENSVKSSDKDVEVVDEFESEDIQEITNANSSRKKNKKRKEKQKLRGEIDIIDENVNELSNEVTDKKKKKNSTKVRIEEITINDGPEKENVCCDKDEETNVNCKKEKRKKKEKNDGDVVSLEEFLSEERIDEEKPKLVKQDVESVASIAENTVAAAEDNNLSSFQKFKKSKQVMKSLFIKNPTLIFNGSNINEIKGYGSHVTNSY</sequence>
<protein>
    <recommendedName>
        <fullName evidence="2">G-patch domain-containing protein</fullName>
    </recommendedName>
</protein>
<feature type="region of interest" description="Disordered" evidence="1">
    <location>
        <begin position="202"/>
        <end position="222"/>
    </location>
</feature>
<feature type="compositionally biased region" description="Basic and acidic residues" evidence="1">
    <location>
        <begin position="202"/>
        <end position="220"/>
    </location>
</feature>
<proteinExistence type="predicted"/>
<dbReference type="PANTHER" id="PTHR23149:SF27">
    <property type="entry name" value="PIN2_TERF1-INTERACTING TELOMERASE INHIBITOR 1"/>
    <property type="match status" value="1"/>
</dbReference>
<dbReference type="InParanoid" id="A0A7M7Q0D9"/>
<evidence type="ECO:0000256" key="1">
    <source>
        <dbReference type="SAM" id="MobiDB-lite"/>
    </source>
</evidence>
<dbReference type="InterPro" id="IPR000467">
    <property type="entry name" value="G_patch_dom"/>
</dbReference>